<feature type="transmembrane region" description="Helical" evidence="7">
    <location>
        <begin position="81"/>
        <end position="102"/>
    </location>
</feature>
<evidence type="ECO:0000256" key="6">
    <source>
        <dbReference type="ARBA" id="ARBA00024036"/>
    </source>
</evidence>
<reference evidence="8 9" key="1">
    <citation type="submission" date="2024-02" db="EMBL/GenBank/DDBJ databases">
        <authorList>
            <person name="Chen Y."/>
            <person name="Shah S."/>
            <person name="Dougan E. K."/>
            <person name="Thang M."/>
            <person name="Chan C."/>
        </authorList>
    </citation>
    <scope>NUCLEOTIDE SEQUENCE [LARGE SCALE GENOMIC DNA]</scope>
</reference>
<organism evidence="8 9">
    <name type="scientific">Durusdinium trenchii</name>
    <dbReference type="NCBI Taxonomy" id="1381693"/>
    <lineage>
        <taxon>Eukaryota</taxon>
        <taxon>Sar</taxon>
        <taxon>Alveolata</taxon>
        <taxon>Dinophyceae</taxon>
        <taxon>Suessiales</taxon>
        <taxon>Symbiodiniaceae</taxon>
        <taxon>Durusdinium</taxon>
    </lineage>
</organism>
<dbReference type="InterPro" id="IPR044304">
    <property type="entry name" value="NUBPL-like"/>
</dbReference>
<keyword evidence="4" id="KW-0408">Iron</keyword>
<dbReference type="Proteomes" id="UP001642464">
    <property type="component" value="Unassembled WGS sequence"/>
</dbReference>
<keyword evidence="7" id="KW-0812">Transmembrane</keyword>
<evidence type="ECO:0000313" key="9">
    <source>
        <dbReference type="Proteomes" id="UP001642464"/>
    </source>
</evidence>
<dbReference type="Pfam" id="PF14255">
    <property type="entry name" value="Zn_ribbon_21"/>
    <property type="match status" value="1"/>
</dbReference>
<dbReference type="SUPFAM" id="SSF52540">
    <property type="entry name" value="P-loop containing nucleoside triphosphate hydrolases"/>
    <property type="match status" value="1"/>
</dbReference>
<dbReference type="CDD" id="cd02037">
    <property type="entry name" value="Mrp_NBP35"/>
    <property type="match status" value="1"/>
</dbReference>
<feature type="transmembrane region" description="Helical" evidence="7">
    <location>
        <begin position="133"/>
        <end position="154"/>
    </location>
</feature>
<dbReference type="PANTHER" id="PTHR42961:SF2">
    <property type="entry name" value="IRON-SULFUR PROTEIN NUBPL"/>
    <property type="match status" value="1"/>
</dbReference>
<keyword evidence="7" id="KW-0472">Membrane</keyword>
<dbReference type="PANTHER" id="PTHR42961">
    <property type="entry name" value="IRON-SULFUR PROTEIN NUBPL"/>
    <property type="match status" value="1"/>
</dbReference>
<sequence length="631" mass="68376">MQDEAEYICGACGETIVIPVDASQGDEQEFVEDCPDVVNRIFLILAIISNVCLVVTFGLGWSIEDAGSLAESARRMVTLHFLSALAAATLALLVHAVVLTYFMGTGRWIEETSEAYRLGNDARNANIQLKYKVIPGMVGCMTLIIVTGAFGAIADPASNASMQHAATIHFVLAASTLLGNIFVSVIEYDQIARNGRLVNEIIERVQQIRRDRGGSFRMSPDVMRADGARQRIIVFDDDSFWEAQLARFFDAEDHFEVGRRRQSELLAGELSLPAAVAYVLPLKEGNERDLRVLERWLATPAVDRGLLAGHATIGARASARCERPSKQEQGDRLAVTIDLPTPAYPGRERIEAAVQTAVSEQEPGRAVDIEWISNVRGKHAGGVGKSTVASTLAYGLRHFGARVGLMDADVYGPSIPHLVGASGQPTMKQIPAGEGRMIERIEPIQADGIPLMSMGFLLVDTDQAVIWRGPMLHKALTQFLQQTEWGELDYLIVDMPPGTGDVALTLSQLVPLAGAVVVCTPQQVALLDAVKAITMFKTVKIPLLGVVENMSGEMFGRGGAKNKAEELSIPFLGEVPSEPQIRILGDAGEISKLFEEDSPAKDALLEMASRTAIEIARQTLDGPKMPTLEIL</sequence>
<evidence type="ECO:0000313" key="8">
    <source>
        <dbReference type="EMBL" id="CAK8987229.1"/>
    </source>
</evidence>
<comment type="similarity">
    <text evidence="6">Belongs to the Mrp/NBP35 ATP-binding proteins family.</text>
</comment>
<keyword evidence="2" id="KW-0547">Nucleotide-binding</keyword>
<feature type="transmembrane region" description="Helical" evidence="7">
    <location>
        <begin position="41"/>
        <end position="61"/>
    </location>
</feature>
<dbReference type="InterPro" id="IPR000808">
    <property type="entry name" value="Mrp-like_CS"/>
</dbReference>
<keyword evidence="1" id="KW-0479">Metal-binding</keyword>
<feature type="transmembrane region" description="Helical" evidence="7">
    <location>
        <begin position="166"/>
        <end position="186"/>
    </location>
</feature>
<dbReference type="InterPro" id="IPR033756">
    <property type="entry name" value="YlxH/NBP35"/>
</dbReference>
<evidence type="ECO:0000256" key="2">
    <source>
        <dbReference type="ARBA" id="ARBA00022741"/>
    </source>
</evidence>
<protein>
    <submittedName>
        <fullName evidence="8">Iron-sulfur cluster carrier protein</fullName>
    </submittedName>
</protein>
<dbReference type="InterPro" id="IPR019591">
    <property type="entry name" value="Mrp/NBP35_ATP-bd"/>
</dbReference>
<evidence type="ECO:0000256" key="1">
    <source>
        <dbReference type="ARBA" id="ARBA00022723"/>
    </source>
</evidence>
<keyword evidence="3" id="KW-0067">ATP-binding</keyword>
<evidence type="ECO:0000256" key="7">
    <source>
        <dbReference type="SAM" id="Phobius"/>
    </source>
</evidence>
<evidence type="ECO:0000256" key="4">
    <source>
        <dbReference type="ARBA" id="ARBA00023004"/>
    </source>
</evidence>
<dbReference type="PROSITE" id="PS01215">
    <property type="entry name" value="MRP"/>
    <property type="match status" value="1"/>
</dbReference>
<evidence type="ECO:0000256" key="5">
    <source>
        <dbReference type="ARBA" id="ARBA00023014"/>
    </source>
</evidence>
<dbReference type="HAMAP" id="MF_02040">
    <property type="entry name" value="Mrp_NBP35"/>
    <property type="match status" value="1"/>
</dbReference>
<keyword evidence="9" id="KW-1185">Reference proteome</keyword>
<dbReference type="Gene3D" id="3.40.50.300">
    <property type="entry name" value="P-loop containing nucleotide triphosphate hydrolases"/>
    <property type="match status" value="1"/>
</dbReference>
<dbReference type="InterPro" id="IPR025990">
    <property type="entry name" value="zinc_ribbon_bacterial"/>
</dbReference>
<gene>
    <name evidence="8" type="ORF">SCF082_LOCUS883</name>
</gene>
<comment type="caution">
    <text evidence="8">The sequence shown here is derived from an EMBL/GenBank/DDBJ whole genome shotgun (WGS) entry which is preliminary data.</text>
</comment>
<accession>A0ABP0HDK2</accession>
<keyword evidence="7" id="KW-1133">Transmembrane helix</keyword>
<keyword evidence="5" id="KW-0411">Iron-sulfur</keyword>
<name>A0ABP0HDK2_9DINO</name>
<dbReference type="Pfam" id="PF10609">
    <property type="entry name" value="ParA"/>
    <property type="match status" value="1"/>
</dbReference>
<dbReference type="EMBL" id="CAXAMM010000388">
    <property type="protein sequence ID" value="CAK8987229.1"/>
    <property type="molecule type" value="Genomic_DNA"/>
</dbReference>
<proteinExistence type="inferred from homology"/>
<evidence type="ECO:0000256" key="3">
    <source>
        <dbReference type="ARBA" id="ARBA00022840"/>
    </source>
</evidence>
<dbReference type="InterPro" id="IPR027417">
    <property type="entry name" value="P-loop_NTPase"/>
</dbReference>